<sequence>MVFYAVRDIPAGAAAEISYLPLRTPTPERRRLLREWFFFDCACPRCAFELREPADAAAAAAAPPPPDARPAHLCRAPGCRGWMVPAVAISPAGGLDVLRSSAAVDGLALPDAAPDAWVCEACMTPAPLE</sequence>
<reference evidence="1 2" key="1">
    <citation type="submission" date="2023-09" db="EMBL/GenBank/DDBJ databases">
        <title>Pangenome analysis of Batrachochytrium dendrobatidis and related Chytrids.</title>
        <authorList>
            <person name="Yacoub M.N."/>
            <person name="Stajich J.E."/>
            <person name="James T.Y."/>
        </authorList>
    </citation>
    <scope>NUCLEOTIDE SEQUENCE [LARGE SCALE GENOMIC DNA]</scope>
    <source>
        <strain evidence="1 2">JEL0888</strain>
    </source>
</reference>
<dbReference type="PANTHER" id="PTHR12197:SF251">
    <property type="entry name" value="EG:BACR7C10.4 PROTEIN"/>
    <property type="match status" value="1"/>
</dbReference>
<dbReference type="Gene3D" id="2.170.270.10">
    <property type="entry name" value="SET domain"/>
    <property type="match status" value="1"/>
</dbReference>
<organism evidence="1 2">
    <name type="scientific">Polyrhizophydium stewartii</name>
    <dbReference type="NCBI Taxonomy" id="2732419"/>
    <lineage>
        <taxon>Eukaryota</taxon>
        <taxon>Fungi</taxon>
        <taxon>Fungi incertae sedis</taxon>
        <taxon>Chytridiomycota</taxon>
        <taxon>Chytridiomycota incertae sedis</taxon>
        <taxon>Chytridiomycetes</taxon>
        <taxon>Rhizophydiales</taxon>
        <taxon>Rhizophydiales incertae sedis</taxon>
        <taxon>Polyrhizophydium</taxon>
    </lineage>
</organism>
<dbReference type="SUPFAM" id="SSF82199">
    <property type="entry name" value="SET domain"/>
    <property type="match status" value="1"/>
</dbReference>
<dbReference type="PANTHER" id="PTHR12197">
    <property type="entry name" value="HISTONE-LYSINE N-METHYLTRANSFERASE SMYD"/>
    <property type="match status" value="1"/>
</dbReference>
<keyword evidence="2" id="KW-1185">Reference proteome</keyword>
<dbReference type="InterPro" id="IPR046341">
    <property type="entry name" value="SET_dom_sf"/>
</dbReference>
<protein>
    <submittedName>
        <fullName evidence="1">Uncharacterized protein</fullName>
    </submittedName>
</protein>
<proteinExistence type="predicted"/>
<gene>
    <name evidence="1" type="ORF">HK105_208913</name>
</gene>
<comment type="caution">
    <text evidence="1">The sequence shown here is derived from an EMBL/GenBank/DDBJ whole genome shotgun (WGS) entry which is preliminary data.</text>
</comment>
<dbReference type="Proteomes" id="UP001527925">
    <property type="component" value="Unassembled WGS sequence"/>
</dbReference>
<evidence type="ECO:0000313" key="1">
    <source>
        <dbReference type="EMBL" id="KAL2911612.1"/>
    </source>
</evidence>
<accession>A0ABR4MWF7</accession>
<dbReference type="EMBL" id="JADGIZ020000096">
    <property type="protein sequence ID" value="KAL2911612.1"/>
    <property type="molecule type" value="Genomic_DNA"/>
</dbReference>
<name>A0ABR4MWF7_9FUNG</name>
<evidence type="ECO:0000313" key="2">
    <source>
        <dbReference type="Proteomes" id="UP001527925"/>
    </source>
</evidence>
<dbReference type="InterPro" id="IPR050869">
    <property type="entry name" value="H3K4_H4K5_MeTrfase"/>
</dbReference>